<evidence type="ECO:0000256" key="1">
    <source>
        <dbReference type="ARBA" id="ARBA00006252"/>
    </source>
</evidence>
<dbReference type="Gene3D" id="3.40.50.360">
    <property type="match status" value="1"/>
</dbReference>
<feature type="domain" description="Flavodoxin-like fold" evidence="3">
    <location>
        <begin position="1"/>
        <end position="180"/>
    </location>
</feature>
<dbReference type="AlphaFoldDB" id="A0A9W5NQH9"/>
<dbReference type="InterPro" id="IPR051545">
    <property type="entry name" value="NAD(P)H_dehydrogenase_qn"/>
</dbReference>
<protein>
    <recommendedName>
        <fullName evidence="3">Flavodoxin-like fold domain-containing protein</fullName>
    </recommendedName>
</protein>
<dbReference type="RefSeq" id="WP_001101654.1">
    <property type="nucleotide sequence ID" value="NZ_JH792025.1"/>
</dbReference>
<dbReference type="GO" id="GO:0005829">
    <property type="term" value="C:cytosol"/>
    <property type="evidence" value="ECO:0007669"/>
    <property type="project" value="TreeGrafter"/>
</dbReference>
<name>A0A9W5NQH9_BACC8</name>
<sequence length="191" mass="22391">MNVLIVYAHPNPSSFNAAILNHVQKGLQETNHSVTVLDLYKEQFDPVLVFHEEKKRRDLVNEEETARYRTLVEEADTLLFIYPIWWWGMPAILKGFIDRIFVAGFAYKYEGVLPKGLLQGKKAWVINTLDSPLWYVALLYRSADWIMMKRGVLRFCGIRDIKRSVFQSVKTSKVSKREKWLLQIEEKARTL</sequence>
<dbReference type="Pfam" id="PF02525">
    <property type="entry name" value="Flavodoxin_2"/>
    <property type="match status" value="1"/>
</dbReference>
<evidence type="ECO:0000259" key="3">
    <source>
        <dbReference type="Pfam" id="PF02525"/>
    </source>
</evidence>
<dbReference type="EMBL" id="AHER01000030">
    <property type="protein sequence ID" value="EJR22993.1"/>
    <property type="molecule type" value="Genomic_DNA"/>
</dbReference>
<dbReference type="PANTHER" id="PTHR10204:SF34">
    <property type="entry name" value="NAD(P)H DEHYDROGENASE [QUINONE] 1 ISOFORM 1"/>
    <property type="match status" value="1"/>
</dbReference>
<dbReference type="SUPFAM" id="SSF52218">
    <property type="entry name" value="Flavoproteins"/>
    <property type="match status" value="1"/>
</dbReference>
<dbReference type="InterPro" id="IPR003680">
    <property type="entry name" value="Flavodoxin_fold"/>
</dbReference>
<reference evidence="4" key="1">
    <citation type="submission" date="2012-04" db="EMBL/GenBank/DDBJ databases">
        <title>The Genome Sequence of Bacillus cereus VD014.</title>
        <authorList>
            <consortium name="The Broad Institute Genome Sequencing Platform"/>
            <consortium name="The Broad Institute Genome Sequencing Center for Infectious Disease"/>
            <person name="Feldgarden M."/>
            <person name="Van der Auwera G.A."/>
            <person name="Mahillon J."/>
            <person name="Duprez V."/>
            <person name="Timmery S."/>
            <person name="Mattelet C."/>
            <person name="Dierick K."/>
            <person name="Sun M."/>
            <person name="Yu Z."/>
            <person name="Zhu L."/>
            <person name="Hu X."/>
            <person name="Shank E.B."/>
            <person name="Swiecicka I."/>
            <person name="Hansen B.M."/>
            <person name="Andrup L."/>
            <person name="Young S.K."/>
            <person name="Zeng Q."/>
            <person name="Gargeya S."/>
            <person name="Fitzgerald M."/>
            <person name="Haas B."/>
            <person name="Abouelleil A."/>
            <person name="Alvarado L."/>
            <person name="Arachchi H.M."/>
            <person name="Berlin A."/>
            <person name="Chapman S.B."/>
            <person name="Goldberg J."/>
            <person name="Griggs A."/>
            <person name="Gujja S."/>
            <person name="Hansen M."/>
            <person name="Howarth C."/>
            <person name="Imamovic A."/>
            <person name="Larimer J."/>
            <person name="McCowen C."/>
            <person name="Montmayeur A."/>
            <person name="Murphy C."/>
            <person name="Neiman D."/>
            <person name="Pearson M."/>
            <person name="Priest M."/>
            <person name="Roberts A."/>
            <person name="Saif S."/>
            <person name="Shea T."/>
            <person name="Sisk P."/>
            <person name="Sykes S."/>
            <person name="Wortman J."/>
            <person name="Nusbaum C."/>
            <person name="Birren B."/>
        </authorList>
    </citation>
    <scope>NUCLEOTIDE SEQUENCE</scope>
    <source>
        <strain evidence="4">VD014</strain>
    </source>
</reference>
<dbReference type="GO" id="GO:0003955">
    <property type="term" value="F:NAD(P)H dehydrogenase (quinone) activity"/>
    <property type="evidence" value="ECO:0007669"/>
    <property type="project" value="TreeGrafter"/>
</dbReference>
<evidence type="ECO:0000256" key="2">
    <source>
        <dbReference type="ARBA" id="ARBA00023002"/>
    </source>
</evidence>
<evidence type="ECO:0000313" key="4">
    <source>
        <dbReference type="EMBL" id="EJR22993.1"/>
    </source>
</evidence>
<dbReference type="Proteomes" id="UP000006607">
    <property type="component" value="Unassembled WGS sequence"/>
</dbReference>
<gene>
    <name evidence="4" type="ORF">IIA_03028</name>
</gene>
<evidence type="ECO:0000313" key="5">
    <source>
        <dbReference type="Proteomes" id="UP000006607"/>
    </source>
</evidence>
<comment type="similarity">
    <text evidence="1">Belongs to the NAD(P)H dehydrogenase (quinone) family.</text>
</comment>
<dbReference type="InterPro" id="IPR029039">
    <property type="entry name" value="Flavoprotein-like_sf"/>
</dbReference>
<comment type="caution">
    <text evidence="4">The sequence shown here is derived from an EMBL/GenBank/DDBJ whole genome shotgun (WGS) entry which is preliminary data.</text>
</comment>
<accession>A0A9W5NQH9</accession>
<keyword evidence="2" id="KW-0560">Oxidoreductase</keyword>
<organism evidence="4 5">
    <name type="scientific">Bacillus cereus (strain VD014)</name>
    <dbReference type="NCBI Taxonomy" id="1053223"/>
    <lineage>
        <taxon>Bacteria</taxon>
        <taxon>Bacillati</taxon>
        <taxon>Bacillota</taxon>
        <taxon>Bacilli</taxon>
        <taxon>Bacillales</taxon>
        <taxon>Bacillaceae</taxon>
        <taxon>Bacillus</taxon>
        <taxon>Bacillus cereus group</taxon>
    </lineage>
</organism>
<dbReference type="PANTHER" id="PTHR10204">
    <property type="entry name" value="NAD P H OXIDOREDUCTASE-RELATED"/>
    <property type="match status" value="1"/>
</dbReference>
<proteinExistence type="inferred from homology"/>